<evidence type="ECO:0000256" key="8">
    <source>
        <dbReference type="ARBA" id="ARBA00023242"/>
    </source>
</evidence>
<evidence type="ECO:0000256" key="6">
    <source>
        <dbReference type="ARBA" id="ARBA00022771"/>
    </source>
</evidence>
<evidence type="ECO:0000259" key="11">
    <source>
        <dbReference type="PROSITE" id="PS00028"/>
    </source>
</evidence>
<feature type="region of interest" description="Disordered" evidence="10">
    <location>
        <begin position="85"/>
        <end position="124"/>
    </location>
</feature>
<dbReference type="Gene3D" id="3.30.160.60">
    <property type="entry name" value="Classic Zinc Finger"/>
    <property type="match status" value="1"/>
</dbReference>
<sequence length="124" mass="14429">MGKSKQIGNHNNGRKKNINKTWKTKRRTKDLDQIHADMIPENAVKLLKQDVDYDVTGCAQNYCLHCARYFVDLKTLKEHFKSKLHKKREEPYTQAEAERAAGMGSYIPPKKVEVHTQQVEEDMD</sequence>
<keyword evidence="8" id="KW-0539">Nucleus</keyword>
<dbReference type="InterPro" id="IPR051879">
    <property type="entry name" value="C2H2-ZF_Maturation_Protein"/>
</dbReference>
<protein>
    <submittedName>
        <fullName evidence="12">Zinc finger protein 593</fullName>
    </submittedName>
</protein>
<dbReference type="PROSITE" id="PS00028">
    <property type="entry name" value="ZINC_FINGER_C2H2_1"/>
    <property type="match status" value="1"/>
</dbReference>
<evidence type="ECO:0000313" key="12">
    <source>
        <dbReference type="EMBL" id="KAI2654336.1"/>
    </source>
</evidence>
<dbReference type="PANTHER" id="PTHR46095">
    <property type="entry name" value="ZINC FINGER PROTEIN 593"/>
    <property type="match status" value="1"/>
</dbReference>
<organism evidence="12 13">
    <name type="scientific">Labeo rohita</name>
    <name type="common">Indian major carp</name>
    <name type="synonym">Cyprinus rohita</name>
    <dbReference type="NCBI Taxonomy" id="84645"/>
    <lineage>
        <taxon>Eukaryota</taxon>
        <taxon>Metazoa</taxon>
        <taxon>Chordata</taxon>
        <taxon>Craniata</taxon>
        <taxon>Vertebrata</taxon>
        <taxon>Euteleostomi</taxon>
        <taxon>Actinopterygii</taxon>
        <taxon>Neopterygii</taxon>
        <taxon>Teleostei</taxon>
        <taxon>Ostariophysi</taxon>
        <taxon>Cypriniformes</taxon>
        <taxon>Cyprinidae</taxon>
        <taxon>Labeoninae</taxon>
        <taxon>Labeonini</taxon>
        <taxon>Labeo</taxon>
    </lineage>
</organism>
<reference evidence="12 13" key="1">
    <citation type="submission" date="2022-01" db="EMBL/GenBank/DDBJ databases">
        <title>A high-quality chromosome-level genome assembly of rohu carp, Labeo rohita.</title>
        <authorList>
            <person name="Arick M.A. II"/>
            <person name="Hsu C.-Y."/>
            <person name="Magbanua Z."/>
            <person name="Pechanova O."/>
            <person name="Grover C."/>
            <person name="Miller E."/>
            <person name="Thrash A."/>
            <person name="Ezzel L."/>
            <person name="Alam S."/>
            <person name="Benzie J."/>
            <person name="Hamilton M."/>
            <person name="Karsi A."/>
            <person name="Lawrence M.L."/>
            <person name="Peterson D.G."/>
        </authorList>
    </citation>
    <scope>NUCLEOTIDE SEQUENCE [LARGE SCALE GENOMIC DNA]</scope>
    <source>
        <strain evidence="13">BAU-BD-2019</strain>
        <tissue evidence="12">Blood</tissue>
    </source>
</reference>
<evidence type="ECO:0000256" key="9">
    <source>
        <dbReference type="ARBA" id="ARBA00038064"/>
    </source>
</evidence>
<dbReference type="InterPro" id="IPR036236">
    <property type="entry name" value="Znf_C2H2_sf"/>
</dbReference>
<evidence type="ECO:0000256" key="7">
    <source>
        <dbReference type="ARBA" id="ARBA00022833"/>
    </source>
</evidence>
<feature type="domain" description="C2H2-type" evidence="11">
    <location>
        <begin position="63"/>
        <end position="85"/>
    </location>
</feature>
<dbReference type="Proteomes" id="UP000830375">
    <property type="component" value="Unassembled WGS sequence"/>
</dbReference>
<feature type="compositionally biased region" description="Basic and acidic residues" evidence="10">
    <location>
        <begin position="85"/>
        <end position="99"/>
    </location>
</feature>
<feature type="compositionally biased region" description="Basic residues" evidence="10">
    <location>
        <begin position="12"/>
        <end position="28"/>
    </location>
</feature>
<evidence type="ECO:0000256" key="5">
    <source>
        <dbReference type="ARBA" id="ARBA00022723"/>
    </source>
</evidence>
<evidence type="ECO:0000256" key="1">
    <source>
        <dbReference type="ARBA" id="ARBA00004123"/>
    </source>
</evidence>
<keyword evidence="7" id="KW-0862">Zinc</keyword>
<comment type="subcellular location">
    <subcellularLocation>
        <location evidence="2">Cytoplasm</location>
    </subcellularLocation>
    <subcellularLocation>
        <location evidence="1">Nucleus</location>
    </subcellularLocation>
</comment>
<dbReference type="InterPro" id="IPR013087">
    <property type="entry name" value="Znf_C2H2_type"/>
</dbReference>
<evidence type="ECO:0000256" key="10">
    <source>
        <dbReference type="SAM" id="MobiDB-lite"/>
    </source>
</evidence>
<keyword evidence="13" id="KW-1185">Reference proteome</keyword>
<evidence type="ECO:0000256" key="2">
    <source>
        <dbReference type="ARBA" id="ARBA00004496"/>
    </source>
</evidence>
<accession>A0ABQ8LUL6</accession>
<dbReference type="EMBL" id="JACTAM010000017">
    <property type="protein sequence ID" value="KAI2654336.1"/>
    <property type="molecule type" value="Genomic_DNA"/>
</dbReference>
<name>A0ABQ8LUL6_LABRO</name>
<dbReference type="PANTHER" id="PTHR46095:SF1">
    <property type="entry name" value="ZINC FINGER PROTEIN 593"/>
    <property type="match status" value="1"/>
</dbReference>
<dbReference type="InterPro" id="IPR022755">
    <property type="entry name" value="Znf_C2H2_jaz"/>
</dbReference>
<evidence type="ECO:0000313" key="13">
    <source>
        <dbReference type="Proteomes" id="UP000830375"/>
    </source>
</evidence>
<evidence type="ECO:0000256" key="4">
    <source>
        <dbReference type="ARBA" id="ARBA00022517"/>
    </source>
</evidence>
<dbReference type="SUPFAM" id="SSF57667">
    <property type="entry name" value="beta-beta-alpha zinc fingers"/>
    <property type="match status" value="1"/>
</dbReference>
<keyword evidence="3" id="KW-0963">Cytoplasm</keyword>
<keyword evidence="4" id="KW-0690">Ribosome biogenesis</keyword>
<gene>
    <name evidence="12" type="ORF">H4Q32_011035</name>
</gene>
<evidence type="ECO:0000256" key="3">
    <source>
        <dbReference type="ARBA" id="ARBA00022490"/>
    </source>
</evidence>
<comment type="caution">
    <text evidence="12">The sequence shown here is derived from an EMBL/GenBank/DDBJ whole genome shotgun (WGS) entry which is preliminary data.</text>
</comment>
<feature type="region of interest" description="Disordered" evidence="10">
    <location>
        <begin position="1"/>
        <end position="29"/>
    </location>
</feature>
<keyword evidence="5" id="KW-0479">Metal-binding</keyword>
<dbReference type="Pfam" id="PF12171">
    <property type="entry name" value="zf-C2H2_jaz"/>
    <property type="match status" value="1"/>
</dbReference>
<feature type="compositionally biased region" description="Polar residues" evidence="10">
    <location>
        <begin position="1"/>
        <end position="11"/>
    </location>
</feature>
<proteinExistence type="inferred from homology"/>
<comment type="similarity">
    <text evidence="9">Belongs to the ZNF593/BUD20 C2H2-type zinc-finger protein family.</text>
</comment>
<keyword evidence="6" id="KW-0863">Zinc-finger</keyword>